<feature type="transmembrane region" description="Helical" evidence="9">
    <location>
        <begin position="433"/>
        <end position="451"/>
    </location>
</feature>
<organism evidence="10 11">
    <name type="scientific">Lactarius akahatsu</name>
    <dbReference type="NCBI Taxonomy" id="416441"/>
    <lineage>
        <taxon>Eukaryota</taxon>
        <taxon>Fungi</taxon>
        <taxon>Dikarya</taxon>
        <taxon>Basidiomycota</taxon>
        <taxon>Agaricomycotina</taxon>
        <taxon>Agaricomycetes</taxon>
        <taxon>Russulales</taxon>
        <taxon>Russulaceae</taxon>
        <taxon>Lactarius</taxon>
    </lineage>
</organism>
<evidence type="ECO:0000256" key="3">
    <source>
        <dbReference type="ARBA" id="ARBA00022448"/>
    </source>
</evidence>
<proteinExistence type="inferred from homology"/>
<feature type="transmembrane region" description="Helical" evidence="9">
    <location>
        <begin position="202"/>
        <end position="222"/>
    </location>
</feature>
<dbReference type="AlphaFoldDB" id="A0AAD4LBH9"/>
<keyword evidence="4 9" id="KW-0812">Transmembrane</keyword>
<keyword evidence="6 7" id="KW-0472">Membrane</keyword>
<keyword evidence="5 9" id="KW-1133">Transmembrane helix</keyword>
<comment type="similarity">
    <text evidence="2 7">Belongs to the purine-cytosine permease (2.A.39) family.</text>
</comment>
<feature type="transmembrane region" description="Helical" evidence="9">
    <location>
        <begin position="463"/>
        <end position="484"/>
    </location>
</feature>
<evidence type="ECO:0000256" key="2">
    <source>
        <dbReference type="ARBA" id="ARBA00008974"/>
    </source>
</evidence>
<keyword evidence="11" id="KW-1185">Reference proteome</keyword>
<accession>A0AAD4LBH9</accession>
<protein>
    <submittedName>
        <fullName evidence="10">NCS cytosine-purine permease</fullName>
    </submittedName>
</protein>
<feature type="transmembrane region" description="Helical" evidence="9">
    <location>
        <begin position="99"/>
        <end position="115"/>
    </location>
</feature>
<evidence type="ECO:0000256" key="6">
    <source>
        <dbReference type="ARBA" id="ARBA00023136"/>
    </source>
</evidence>
<comment type="subcellular location">
    <subcellularLocation>
        <location evidence="1">Membrane</location>
        <topology evidence="1">Multi-pass membrane protein</topology>
    </subcellularLocation>
</comment>
<keyword evidence="3 7" id="KW-0813">Transport</keyword>
<feature type="transmembrane region" description="Helical" evidence="9">
    <location>
        <begin position="171"/>
        <end position="195"/>
    </location>
</feature>
<dbReference type="Gene3D" id="1.10.4160.10">
    <property type="entry name" value="Hydantoin permease"/>
    <property type="match status" value="1"/>
</dbReference>
<dbReference type="GO" id="GO:0005886">
    <property type="term" value="C:plasma membrane"/>
    <property type="evidence" value="ECO:0007669"/>
    <property type="project" value="TreeGrafter"/>
</dbReference>
<evidence type="ECO:0000256" key="5">
    <source>
        <dbReference type="ARBA" id="ARBA00022989"/>
    </source>
</evidence>
<feature type="transmembrane region" description="Helical" evidence="9">
    <location>
        <begin position="392"/>
        <end position="413"/>
    </location>
</feature>
<dbReference type="InterPro" id="IPR001248">
    <property type="entry name" value="Pur-cyt_permease"/>
</dbReference>
<dbReference type="Proteomes" id="UP001201163">
    <property type="component" value="Unassembled WGS sequence"/>
</dbReference>
<evidence type="ECO:0000256" key="9">
    <source>
        <dbReference type="SAM" id="Phobius"/>
    </source>
</evidence>
<name>A0AAD4LBH9_9AGAM</name>
<evidence type="ECO:0000256" key="8">
    <source>
        <dbReference type="SAM" id="MobiDB-lite"/>
    </source>
</evidence>
<evidence type="ECO:0000256" key="7">
    <source>
        <dbReference type="PIRNR" id="PIRNR002744"/>
    </source>
</evidence>
<dbReference type="PANTHER" id="PTHR31806">
    <property type="entry name" value="PURINE-CYTOSINE PERMEASE FCY2-RELATED"/>
    <property type="match status" value="1"/>
</dbReference>
<sequence length="496" mass="54019">MVDVENVKGSTWDPGEKHQDSEWENQNLPAAKRLSLSQRLLTWGVELRGIHPVAVEDRKETRFNKIFFIWLSANTNILSFSSGTLGPVAFGLGLRDSCLVILFFNLLFAIPPAYFSTWGPKLGLRQLCSTRYTFGYYGVMVPSMLSVIGFIGFAVLNNIVGGQALASVGDVSWTVGIVVISVISLFISFCGLKVLSWFERIIWVPVVLVFIIATCVGGKHFADAPVALPATASQILTFGATIAGFTMTWAIISSDYTTYFHPGVSSWRIFWYSYVGLIVPIVALQCLGAAAAITAPVVPAWEEKYTGGDVGGLIDAMLEPVGKFGKVLMVFVSLSVIGNNAPTIYSFGMSFQTFIPPLVIVPRYVFSVVATAVIIPLSIAGQHKLYSALSNFLSIIGYWAGPWAAAVLVEHLYFRKGDFALYDLQSWNVPSKLPLGAAALTASALSFALVIPSMDQVWYEGPIARTTGDIGIETAMAVTALLYIPLRHLEKRWKGV</sequence>
<reference evidence="10" key="1">
    <citation type="submission" date="2022-01" db="EMBL/GenBank/DDBJ databases">
        <title>Comparative genomics reveals a dynamic genome evolution in the ectomycorrhizal milk-cap (Lactarius) mushrooms.</title>
        <authorList>
            <consortium name="DOE Joint Genome Institute"/>
            <person name="Lebreton A."/>
            <person name="Tang N."/>
            <person name="Kuo A."/>
            <person name="LaButti K."/>
            <person name="Drula E."/>
            <person name="Barry K."/>
            <person name="Clum A."/>
            <person name="Lipzen A."/>
            <person name="Mousain D."/>
            <person name="Ng V."/>
            <person name="Wang R."/>
            <person name="Wang X."/>
            <person name="Dai Y."/>
            <person name="Henrissat B."/>
            <person name="Grigoriev I.V."/>
            <person name="Guerin-Laguette A."/>
            <person name="Yu F."/>
            <person name="Martin F.M."/>
        </authorList>
    </citation>
    <scope>NUCLEOTIDE SEQUENCE</scope>
    <source>
        <strain evidence="10">QP</strain>
    </source>
</reference>
<evidence type="ECO:0000313" key="10">
    <source>
        <dbReference type="EMBL" id="KAH8984952.1"/>
    </source>
</evidence>
<dbReference type="EMBL" id="JAKELL010000070">
    <property type="protein sequence ID" value="KAH8984952.1"/>
    <property type="molecule type" value="Genomic_DNA"/>
</dbReference>
<dbReference type="PIRSF" id="PIRSF002744">
    <property type="entry name" value="Pur-cyt_permease"/>
    <property type="match status" value="1"/>
</dbReference>
<evidence type="ECO:0000256" key="4">
    <source>
        <dbReference type="ARBA" id="ARBA00022692"/>
    </source>
</evidence>
<gene>
    <name evidence="10" type="ORF">EDB92DRAFT_1936446</name>
</gene>
<feature type="transmembrane region" description="Helical" evidence="9">
    <location>
        <begin position="269"/>
        <end position="293"/>
    </location>
</feature>
<feature type="transmembrane region" description="Helical" evidence="9">
    <location>
        <begin position="360"/>
        <end position="380"/>
    </location>
</feature>
<evidence type="ECO:0000313" key="11">
    <source>
        <dbReference type="Proteomes" id="UP001201163"/>
    </source>
</evidence>
<dbReference type="GO" id="GO:0022857">
    <property type="term" value="F:transmembrane transporter activity"/>
    <property type="evidence" value="ECO:0007669"/>
    <property type="project" value="InterPro"/>
</dbReference>
<feature type="region of interest" description="Disordered" evidence="8">
    <location>
        <begin position="1"/>
        <end position="24"/>
    </location>
</feature>
<feature type="transmembrane region" description="Helical" evidence="9">
    <location>
        <begin position="136"/>
        <end position="159"/>
    </location>
</feature>
<comment type="caution">
    <text evidence="10">The sequence shown here is derived from an EMBL/GenBank/DDBJ whole genome shotgun (WGS) entry which is preliminary data.</text>
</comment>
<dbReference type="PANTHER" id="PTHR31806:SF5">
    <property type="entry name" value="PURINE-CYTOSINE PERMEASE FCY21"/>
    <property type="match status" value="1"/>
</dbReference>
<feature type="transmembrane region" description="Helical" evidence="9">
    <location>
        <begin position="67"/>
        <end position="93"/>
    </location>
</feature>
<feature type="transmembrane region" description="Helical" evidence="9">
    <location>
        <begin position="327"/>
        <end position="348"/>
    </location>
</feature>
<evidence type="ECO:0000256" key="1">
    <source>
        <dbReference type="ARBA" id="ARBA00004141"/>
    </source>
</evidence>
<dbReference type="InterPro" id="IPR026030">
    <property type="entry name" value="Pur-cyt_permease_Fcy2/21/22"/>
</dbReference>
<dbReference type="Pfam" id="PF02133">
    <property type="entry name" value="Transp_cyt_pur"/>
    <property type="match status" value="1"/>
</dbReference>
<feature type="transmembrane region" description="Helical" evidence="9">
    <location>
        <begin position="234"/>
        <end position="257"/>
    </location>
</feature>